<reference evidence="15" key="2">
    <citation type="journal article" date="2021" name="PeerJ">
        <title>Extensive microbial diversity within the chicken gut microbiome revealed by metagenomics and culture.</title>
        <authorList>
            <person name="Gilroy R."/>
            <person name="Ravi A."/>
            <person name="Getino M."/>
            <person name="Pursley I."/>
            <person name="Horton D.L."/>
            <person name="Alikhan N.F."/>
            <person name="Baker D."/>
            <person name="Gharbi K."/>
            <person name="Hall N."/>
            <person name="Watson M."/>
            <person name="Adriaenssens E.M."/>
            <person name="Foster-Nyarko E."/>
            <person name="Jarju S."/>
            <person name="Secka A."/>
            <person name="Antonio M."/>
            <person name="Oren A."/>
            <person name="Chaudhuri R.R."/>
            <person name="La Ragione R."/>
            <person name="Hildebrand F."/>
            <person name="Pallen M.J."/>
        </authorList>
    </citation>
    <scope>NUCLEOTIDE SEQUENCE</scope>
    <source>
        <strain evidence="15">ChiSjej4B22-9803</strain>
    </source>
</reference>
<comment type="caution">
    <text evidence="15">The sequence shown here is derived from an EMBL/GenBank/DDBJ whole genome shotgun (WGS) entry which is preliminary data.</text>
</comment>
<organism evidence="15 16">
    <name type="scientific">Candidatus Avimonoglobus intestinipullorum</name>
    <dbReference type="NCBI Taxonomy" id="2840699"/>
    <lineage>
        <taxon>Bacteria</taxon>
        <taxon>Bacillati</taxon>
        <taxon>Bacillota</taxon>
        <taxon>Clostridia</taxon>
        <taxon>Eubacteriales</taxon>
        <taxon>Candidatus Avimonoglobus</taxon>
    </lineage>
</organism>
<comment type="function">
    <text evidence="1">Specifically methylates the cytosine at position 967 (m5C967) of 16S rRNA.</text>
</comment>
<evidence type="ECO:0000259" key="14">
    <source>
        <dbReference type="PROSITE" id="PS51686"/>
    </source>
</evidence>
<evidence type="ECO:0000256" key="13">
    <source>
        <dbReference type="PROSITE-ProRule" id="PRU01023"/>
    </source>
</evidence>
<evidence type="ECO:0000256" key="12">
    <source>
        <dbReference type="ARBA" id="ARBA00047283"/>
    </source>
</evidence>
<evidence type="ECO:0000256" key="7">
    <source>
        <dbReference type="ARBA" id="ARBA00022679"/>
    </source>
</evidence>
<dbReference type="GO" id="GO:0003723">
    <property type="term" value="F:RNA binding"/>
    <property type="evidence" value="ECO:0007669"/>
    <property type="project" value="UniProtKB-UniRule"/>
</dbReference>
<dbReference type="InterPro" id="IPR029063">
    <property type="entry name" value="SAM-dependent_MTases_sf"/>
</dbReference>
<feature type="active site" description="Nucleophile" evidence="13">
    <location>
        <position position="370"/>
    </location>
</feature>
<evidence type="ECO:0000256" key="4">
    <source>
        <dbReference type="ARBA" id="ARBA00022490"/>
    </source>
</evidence>
<feature type="domain" description="SAM-dependent MTase RsmB/NOP-type" evidence="14">
    <location>
        <begin position="161"/>
        <end position="372"/>
    </location>
</feature>
<dbReference type="NCBIfam" id="NF011494">
    <property type="entry name" value="PRK14902.1"/>
    <property type="match status" value="1"/>
</dbReference>
<evidence type="ECO:0000256" key="1">
    <source>
        <dbReference type="ARBA" id="ARBA00002724"/>
    </source>
</evidence>
<dbReference type="GO" id="GO:0008649">
    <property type="term" value="F:rRNA methyltransferase activity"/>
    <property type="evidence" value="ECO:0007669"/>
    <property type="project" value="InterPro"/>
</dbReference>
<dbReference type="InterPro" id="IPR049560">
    <property type="entry name" value="MeTrfase_RsmB-F_NOP2_cat"/>
</dbReference>
<keyword evidence="7 13" id="KW-0808">Transferase</keyword>
<feature type="binding site" evidence="13">
    <location>
        <position position="274"/>
    </location>
    <ligand>
        <name>S-adenosyl-L-methionine</name>
        <dbReference type="ChEBI" id="CHEBI:59789"/>
    </ligand>
</feature>
<evidence type="ECO:0000256" key="3">
    <source>
        <dbReference type="ARBA" id="ARBA00012140"/>
    </source>
</evidence>
<sequence>MKTDRETALLVLYEAECHGAYPNLALKKYLKHVNDMLDKAFITNLVYGVIKRKLTLDYVIEQFSNIKIKKLSDYIRQILRMGIYQILYMDKVPASAAVNESVKLAKRYGHGASAGYVNGVLRSVLREGVRWPESKMELLSVREAFPMWLCEKWVAAFGYEFTEQLMRAMNQDAALTLRANTLKTTAAALAGQLPEAKVHPLYAGALESGGFQIEASKAYREGLFIVQDVAAMMAGVALHPQEGERVIDLCAAPGGKTTHLAELMQNRGTVFAFDIFEHKIKLVQDNARRMGIGIIRTEVRDASVYDPALEGSADKILADVPCSGLGIIRRKPDIKWNKEEQSGIAAIQYRILENAGRYLKPGGALIYSTCTI</sequence>
<accession>A0A9D1LTM8</accession>
<evidence type="ECO:0000256" key="11">
    <source>
        <dbReference type="ARBA" id="ARBA00031088"/>
    </source>
</evidence>
<protein>
    <recommendedName>
        <fullName evidence="3">16S rRNA (cytosine(967)-C(5))-methyltransferase</fullName>
        <ecNumber evidence="3">2.1.1.176</ecNumber>
    </recommendedName>
    <alternativeName>
        <fullName evidence="10">16S rRNA m5C967 methyltransferase</fullName>
    </alternativeName>
    <alternativeName>
        <fullName evidence="11">rRNA (cytosine-C(5)-)-methyltransferase RsmB</fullName>
    </alternativeName>
</protein>
<dbReference type="CDD" id="cd02440">
    <property type="entry name" value="AdoMet_MTases"/>
    <property type="match status" value="1"/>
</dbReference>
<comment type="catalytic activity">
    <reaction evidence="12">
        <text>cytidine(967) in 16S rRNA + S-adenosyl-L-methionine = 5-methylcytidine(967) in 16S rRNA + S-adenosyl-L-homocysteine + H(+)</text>
        <dbReference type="Rhea" id="RHEA:42748"/>
        <dbReference type="Rhea" id="RHEA-COMP:10219"/>
        <dbReference type="Rhea" id="RHEA-COMP:10220"/>
        <dbReference type="ChEBI" id="CHEBI:15378"/>
        <dbReference type="ChEBI" id="CHEBI:57856"/>
        <dbReference type="ChEBI" id="CHEBI:59789"/>
        <dbReference type="ChEBI" id="CHEBI:74483"/>
        <dbReference type="ChEBI" id="CHEBI:82748"/>
        <dbReference type="EC" id="2.1.1.176"/>
    </reaction>
</comment>
<proteinExistence type="inferred from homology"/>
<comment type="similarity">
    <text evidence="13">Belongs to the class I-like SAM-binding methyltransferase superfamily. RsmB/NOP family.</text>
</comment>
<feature type="binding site" evidence="13">
    <location>
        <begin position="250"/>
        <end position="256"/>
    </location>
    <ligand>
        <name>S-adenosyl-L-methionine</name>
        <dbReference type="ChEBI" id="CHEBI:59789"/>
    </ligand>
</feature>
<dbReference type="Proteomes" id="UP000824111">
    <property type="component" value="Unassembled WGS sequence"/>
</dbReference>
<keyword evidence="6 13" id="KW-0489">Methyltransferase</keyword>
<dbReference type="SUPFAM" id="SSF48013">
    <property type="entry name" value="NusB-like"/>
    <property type="match status" value="1"/>
</dbReference>
<dbReference type="Pfam" id="PF01029">
    <property type="entry name" value="NusB"/>
    <property type="match status" value="1"/>
</dbReference>
<comment type="subcellular location">
    <subcellularLocation>
        <location evidence="2">Cytoplasm</location>
    </subcellularLocation>
</comment>
<evidence type="ECO:0000256" key="2">
    <source>
        <dbReference type="ARBA" id="ARBA00004496"/>
    </source>
</evidence>
<evidence type="ECO:0000256" key="8">
    <source>
        <dbReference type="ARBA" id="ARBA00022691"/>
    </source>
</evidence>
<dbReference type="Pfam" id="PF01189">
    <property type="entry name" value="Methyltr_RsmB-F"/>
    <property type="match status" value="1"/>
</dbReference>
<reference evidence="15" key="1">
    <citation type="submission" date="2020-10" db="EMBL/GenBank/DDBJ databases">
        <authorList>
            <person name="Gilroy R."/>
        </authorList>
    </citation>
    <scope>NUCLEOTIDE SEQUENCE</scope>
    <source>
        <strain evidence="15">ChiSjej4B22-9803</strain>
    </source>
</reference>
<dbReference type="Pfam" id="PF22458">
    <property type="entry name" value="RsmF-B_ferredox"/>
    <property type="match status" value="1"/>
</dbReference>
<dbReference type="InterPro" id="IPR004573">
    <property type="entry name" value="rRNA_ssu_MeTfrase_B"/>
</dbReference>
<evidence type="ECO:0000256" key="9">
    <source>
        <dbReference type="ARBA" id="ARBA00022884"/>
    </source>
</evidence>
<dbReference type="InterPro" id="IPR023267">
    <property type="entry name" value="RCMT"/>
</dbReference>
<dbReference type="Gene3D" id="1.10.940.10">
    <property type="entry name" value="NusB-like"/>
    <property type="match status" value="1"/>
</dbReference>
<dbReference type="SUPFAM" id="SSF53335">
    <property type="entry name" value="S-adenosyl-L-methionine-dependent methyltransferases"/>
    <property type="match status" value="1"/>
</dbReference>
<evidence type="ECO:0000256" key="10">
    <source>
        <dbReference type="ARBA" id="ARBA00030399"/>
    </source>
</evidence>
<evidence type="ECO:0000256" key="5">
    <source>
        <dbReference type="ARBA" id="ARBA00022552"/>
    </source>
</evidence>
<feature type="binding site" evidence="13">
    <location>
        <position position="301"/>
    </location>
    <ligand>
        <name>S-adenosyl-L-methionine</name>
        <dbReference type="ChEBI" id="CHEBI:59789"/>
    </ligand>
</feature>
<feature type="binding site" evidence="13">
    <location>
        <position position="319"/>
    </location>
    <ligand>
        <name>S-adenosyl-L-methionine</name>
        <dbReference type="ChEBI" id="CHEBI:59789"/>
    </ligand>
</feature>
<dbReference type="GO" id="GO:0006355">
    <property type="term" value="P:regulation of DNA-templated transcription"/>
    <property type="evidence" value="ECO:0007669"/>
    <property type="project" value="InterPro"/>
</dbReference>
<dbReference type="PRINTS" id="PR02008">
    <property type="entry name" value="RCMTFAMILY"/>
</dbReference>
<keyword evidence="4" id="KW-0963">Cytoplasm</keyword>
<dbReference type="EMBL" id="DVND01000015">
    <property type="protein sequence ID" value="HIU47863.1"/>
    <property type="molecule type" value="Genomic_DNA"/>
</dbReference>
<dbReference type="PANTHER" id="PTHR22807:SF53">
    <property type="entry name" value="RIBOSOMAL RNA SMALL SUBUNIT METHYLTRANSFERASE B-RELATED"/>
    <property type="match status" value="1"/>
</dbReference>
<dbReference type="InterPro" id="IPR001678">
    <property type="entry name" value="MeTrfase_RsmB-F_NOP2_dom"/>
</dbReference>
<dbReference type="InterPro" id="IPR006027">
    <property type="entry name" value="NusB_RsmB_TIM44"/>
</dbReference>
<dbReference type="InterPro" id="IPR054728">
    <property type="entry name" value="RsmB-like_ferredoxin"/>
</dbReference>
<feature type="non-terminal residue" evidence="15">
    <location>
        <position position="372"/>
    </location>
</feature>
<dbReference type="PANTHER" id="PTHR22807">
    <property type="entry name" value="NOP2 YEAST -RELATED NOL1/NOP2/FMU SUN DOMAIN-CONTAINING"/>
    <property type="match status" value="1"/>
</dbReference>
<evidence type="ECO:0000256" key="6">
    <source>
        <dbReference type="ARBA" id="ARBA00022603"/>
    </source>
</evidence>
<dbReference type="NCBIfam" id="TIGR00563">
    <property type="entry name" value="rsmB"/>
    <property type="match status" value="1"/>
</dbReference>
<name>A0A9D1LTM8_9FIRM</name>
<dbReference type="AlphaFoldDB" id="A0A9D1LTM8"/>
<dbReference type="GO" id="GO:0005737">
    <property type="term" value="C:cytoplasm"/>
    <property type="evidence" value="ECO:0007669"/>
    <property type="project" value="UniProtKB-SubCell"/>
</dbReference>
<gene>
    <name evidence="15" type="primary">rsmB</name>
    <name evidence="15" type="ORF">IAB04_00710</name>
</gene>
<evidence type="ECO:0000313" key="16">
    <source>
        <dbReference type="Proteomes" id="UP000824111"/>
    </source>
</evidence>
<evidence type="ECO:0000313" key="15">
    <source>
        <dbReference type="EMBL" id="HIU47863.1"/>
    </source>
</evidence>
<dbReference type="PROSITE" id="PS51686">
    <property type="entry name" value="SAM_MT_RSMB_NOP"/>
    <property type="match status" value="1"/>
</dbReference>
<keyword evidence="9 13" id="KW-0694">RNA-binding</keyword>
<keyword evidence="8 13" id="KW-0949">S-adenosyl-L-methionine</keyword>
<dbReference type="EC" id="2.1.1.176" evidence="3"/>
<dbReference type="Gene3D" id="3.40.50.150">
    <property type="entry name" value="Vaccinia Virus protein VP39"/>
    <property type="match status" value="1"/>
</dbReference>
<keyword evidence="5" id="KW-0698">rRNA processing</keyword>
<dbReference type="InterPro" id="IPR035926">
    <property type="entry name" value="NusB-like_sf"/>
</dbReference>